<evidence type="ECO:0000313" key="5">
    <source>
        <dbReference type="Proteomes" id="UP000078555"/>
    </source>
</evidence>
<gene>
    <name evidence="2" type="ORF">POVWA1_027120</name>
    <name evidence="3" type="ORF">POVWA2_027280</name>
</gene>
<dbReference type="EMBL" id="FLRD01000083">
    <property type="protein sequence ID" value="SBT35401.1"/>
    <property type="molecule type" value="Genomic_DNA"/>
</dbReference>
<keyword evidence="1" id="KW-0812">Transmembrane</keyword>
<protein>
    <submittedName>
        <fullName evidence="2">Uncharacterized protein</fullName>
    </submittedName>
</protein>
<accession>A0A1A8YV44</accession>
<keyword evidence="5" id="KW-1185">Reference proteome</keyword>
<dbReference type="Proteomes" id="UP000078550">
    <property type="component" value="Unassembled WGS sequence"/>
</dbReference>
<evidence type="ECO:0000256" key="1">
    <source>
        <dbReference type="SAM" id="Phobius"/>
    </source>
</evidence>
<keyword evidence="1" id="KW-1133">Transmembrane helix</keyword>
<organism evidence="2 5">
    <name type="scientific">Plasmodium ovale wallikeri</name>
    <dbReference type="NCBI Taxonomy" id="864142"/>
    <lineage>
        <taxon>Eukaryota</taxon>
        <taxon>Sar</taxon>
        <taxon>Alveolata</taxon>
        <taxon>Apicomplexa</taxon>
        <taxon>Aconoidasida</taxon>
        <taxon>Haemosporida</taxon>
        <taxon>Plasmodiidae</taxon>
        <taxon>Plasmodium</taxon>
        <taxon>Plasmodium (Plasmodium)</taxon>
    </lineage>
</organism>
<keyword evidence="1" id="KW-0472">Membrane</keyword>
<evidence type="ECO:0000313" key="3">
    <source>
        <dbReference type="EMBL" id="SBT35906.1"/>
    </source>
</evidence>
<reference evidence="5" key="1">
    <citation type="submission" date="2016-05" db="EMBL/GenBank/DDBJ databases">
        <authorList>
            <person name="Naeem R."/>
        </authorList>
    </citation>
    <scope>NUCLEOTIDE SEQUENCE [LARGE SCALE GENOMIC DNA]</scope>
</reference>
<feature type="transmembrane region" description="Helical" evidence="1">
    <location>
        <begin position="45"/>
        <end position="63"/>
    </location>
</feature>
<dbReference type="Proteomes" id="UP000078555">
    <property type="component" value="Unassembled WGS sequence"/>
</dbReference>
<reference evidence="2" key="3">
    <citation type="submission" date="2016-05" db="EMBL/GenBank/DDBJ databases">
        <authorList>
            <person name="Lavstsen T."/>
            <person name="Jespersen J.S."/>
        </authorList>
    </citation>
    <scope>NUCLEOTIDE SEQUENCE [LARGE SCALE GENOMIC DNA]</scope>
</reference>
<sequence>MPSCGNEAVLPQNCRSIFLPEAYFGRIGEASDADKGLPYISVYRVALLVFAEFLTLSFTWNFLEGSLVLFPPQMYWVDTMSFLNSRIFLSNHSWIIKMPCFFFFFYSC</sequence>
<name>A0A1A8YV44_PLAOA</name>
<dbReference type="EMBL" id="FLRE01000110">
    <property type="protein sequence ID" value="SBT35906.1"/>
    <property type="molecule type" value="Genomic_DNA"/>
</dbReference>
<feature type="transmembrane region" description="Helical" evidence="1">
    <location>
        <begin position="83"/>
        <end position="106"/>
    </location>
</feature>
<evidence type="ECO:0000313" key="2">
    <source>
        <dbReference type="EMBL" id="SBT35401.1"/>
    </source>
</evidence>
<dbReference type="AlphaFoldDB" id="A0A1A8YV44"/>
<evidence type="ECO:0000313" key="4">
    <source>
        <dbReference type="Proteomes" id="UP000078550"/>
    </source>
</evidence>
<proteinExistence type="predicted"/>
<reference evidence="4" key="2">
    <citation type="submission" date="2016-05" db="EMBL/GenBank/DDBJ databases">
        <authorList>
            <person name="Naeem Raeece"/>
        </authorList>
    </citation>
    <scope>NUCLEOTIDE SEQUENCE [LARGE SCALE GENOMIC DNA]</scope>
</reference>